<evidence type="ECO:0000313" key="3">
    <source>
        <dbReference type="Proteomes" id="UP000624244"/>
    </source>
</evidence>
<dbReference type="Pfam" id="PF06985">
    <property type="entry name" value="HET"/>
    <property type="match status" value="1"/>
</dbReference>
<dbReference type="InterPro" id="IPR010730">
    <property type="entry name" value="HET"/>
</dbReference>
<organism evidence="2 3">
    <name type="scientific">Cochliobolus sativus</name>
    <name type="common">Common root rot and spot blotch fungus</name>
    <name type="synonym">Bipolaris sorokiniana</name>
    <dbReference type="NCBI Taxonomy" id="45130"/>
    <lineage>
        <taxon>Eukaryota</taxon>
        <taxon>Fungi</taxon>
        <taxon>Dikarya</taxon>
        <taxon>Ascomycota</taxon>
        <taxon>Pezizomycotina</taxon>
        <taxon>Dothideomycetes</taxon>
        <taxon>Pleosporomycetidae</taxon>
        <taxon>Pleosporales</taxon>
        <taxon>Pleosporineae</taxon>
        <taxon>Pleosporaceae</taxon>
        <taxon>Bipolaris</taxon>
    </lineage>
</organism>
<dbReference type="EMBL" id="WNKQ01000020">
    <property type="protein sequence ID" value="KAF5845079.1"/>
    <property type="molecule type" value="Genomic_DNA"/>
</dbReference>
<dbReference type="PANTHER" id="PTHR33112">
    <property type="entry name" value="DOMAIN PROTEIN, PUTATIVE-RELATED"/>
    <property type="match status" value="1"/>
</dbReference>
<evidence type="ECO:0000259" key="1">
    <source>
        <dbReference type="Pfam" id="PF06985"/>
    </source>
</evidence>
<dbReference type="AlphaFoldDB" id="A0A8H5ZAJ5"/>
<dbReference type="Proteomes" id="UP000624244">
    <property type="component" value="Unassembled WGS sequence"/>
</dbReference>
<accession>A0A8H5ZAJ5</accession>
<proteinExistence type="predicted"/>
<evidence type="ECO:0000313" key="2">
    <source>
        <dbReference type="EMBL" id="KAF5845079.1"/>
    </source>
</evidence>
<feature type="domain" description="Heterokaryon incompatibility" evidence="1">
    <location>
        <begin position="182"/>
        <end position="331"/>
    </location>
</feature>
<sequence length="650" mass="74447">MDGSRMTDVSKESHQCQYCKDIIFTVGDSVSFSYKDAEQAQQAECEFFRLVLEKCPVKDAVLLLEHLMLEISCDGGMQISAKWMFPGNPASTEGRSAIIPIFAPPPEDSSDFEISLPSPLNLTPGSYESFSTIRRWLRQCEGHSCCKNSHNWQRPTRLVDVGNKDSKDVCIFITDPERSVKYAALSYCWGGDQKSKTVWETLEKRCRGFPLAELPKTIQDAIFTARRLEIPYLWVDALCIVQDDDADKNRELPIMDQIYAGAFLTISAARAGKADYGFLQPRNLKQCYGTLCRVRYRKSVEGEKLLGYIAGNTLHIAFDDPIDSRGWTFQERLRSFRTLRFGVRQTVWQCSQGEEVDGGQNHVERSAWSTEEFNPSKFTGAPTDRPYPYPLSDPNYEYQLDEAWDTWQTMVQEYSSRTLDKSIDRLPAFAAIAEAFGSYLGQGPEQYYAGLWAPDICMQLRWQRPSHARKDWQCKERHGPTWSWASLEGAVKFDDQRLPMGTDTLELVHDECHITWELPNFKYGQVKSGKLKVRGFLRRLRLTDGKFVDWHHGEQCDVLLPLEAHFDCDEERGPELWCLEINTYPIHDAVDSIGILLAKTGDNVYKRVGCFEFDHTKLIPEPILEGLHKPDLPPNSNWFYNGGFQEICIE</sequence>
<gene>
    <name evidence="2" type="ORF">GGP41_001139</name>
</gene>
<name>A0A8H5ZAJ5_COCSA</name>
<comment type="caution">
    <text evidence="2">The sequence shown here is derived from an EMBL/GenBank/DDBJ whole genome shotgun (WGS) entry which is preliminary data.</text>
</comment>
<dbReference type="PANTHER" id="PTHR33112:SF16">
    <property type="entry name" value="HETEROKARYON INCOMPATIBILITY DOMAIN-CONTAINING PROTEIN"/>
    <property type="match status" value="1"/>
</dbReference>
<reference evidence="2" key="1">
    <citation type="submission" date="2019-11" db="EMBL/GenBank/DDBJ databases">
        <title>Bipolaris sorokiniana Genome sequencing.</title>
        <authorList>
            <person name="Wang H."/>
        </authorList>
    </citation>
    <scope>NUCLEOTIDE SEQUENCE</scope>
</reference>
<protein>
    <recommendedName>
        <fullName evidence="1">Heterokaryon incompatibility domain-containing protein</fullName>
    </recommendedName>
</protein>